<dbReference type="Proteomes" id="UP001630127">
    <property type="component" value="Unassembled WGS sequence"/>
</dbReference>
<protein>
    <recommendedName>
        <fullName evidence="2">Protein kinase domain-containing protein</fullName>
    </recommendedName>
</protein>
<evidence type="ECO:0000313" key="3">
    <source>
        <dbReference type="EMBL" id="KAL3497703.1"/>
    </source>
</evidence>
<evidence type="ECO:0000259" key="2">
    <source>
        <dbReference type="PROSITE" id="PS50011"/>
    </source>
</evidence>
<dbReference type="Gene3D" id="1.10.510.10">
    <property type="entry name" value="Transferase(Phosphotransferase) domain 1"/>
    <property type="match status" value="1"/>
</dbReference>
<dbReference type="PROSITE" id="PS50011">
    <property type="entry name" value="PROTEIN_KINASE_DOM"/>
    <property type="match status" value="1"/>
</dbReference>
<evidence type="ECO:0000256" key="1">
    <source>
        <dbReference type="SAM" id="SignalP"/>
    </source>
</evidence>
<dbReference type="InterPro" id="IPR052451">
    <property type="entry name" value="Ser/Thr_kinase-like"/>
</dbReference>
<dbReference type="PANTHER" id="PTHR48008">
    <property type="entry name" value="LEUCINE-RICH REPEAT RECEPTOR-LIKE PROTEIN KINASE IMK3-RELATED"/>
    <property type="match status" value="1"/>
</dbReference>
<feature type="signal peptide" evidence="1">
    <location>
        <begin position="1"/>
        <end position="20"/>
    </location>
</feature>
<feature type="chain" id="PRO_5044755710" description="Protein kinase domain-containing protein" evidence="1">
    <location>
        <begin position="21"/>
        <end position="154"/>
    </location>
</feature>
<keyword evidence="1" id="KW-0732">Signal</keyword>
<proteinExistence type="predicted"/>
<dbReference type="SUPFAM" id="SSF56112">
    <property type="entry name" value="Protein kinase-like (PK-like)"/>
    <property type="match status" value="1"/>
</dbReference>
<dbReference type="Pfam" id="PF00069">
    <property type="entry name" value="Pkinase"/>
    <property type="match status" value="1"/>
</dbReference>
<comment type="caution">
    <text evidence="3">The sequence shown here is derived from an EMBL/GenBank/DDBJ whole genome shotgun (WGS) entry which is preliminary data.</text>
</comment>
<reference evidence="3 4" key="1">
    <citation type="submission" date="2024-11" db="EMBL/GenBank/DDBJ databases">
        <title>A near-complete genome assembly of Cinchona calisaya.</title>
        <authorList>
            <person name="Lian D.C."/>
            <person name="Zhao X.W."/>
            <person name="Wei L."/>
        </authorList>
    </citation>
    <scope>NUCLEOTIDE SEQUENCE [LARGE SCALE GENOMIC DNA]</scope>
    <source>
        <tissue evidence="3">Nenye</tissue>
    </source>
</reference>
<sequence length="154" mass="17354">MKTWLPMWLILGLQKCLTDGESIAYTKTLATFGYVAPEYGLEGQVSTRCDIYSYGIMLMEIFTRTKPNNEMFSEISLRSWISSSMPNALDQIVDANLPSQGNQHFSEKLECIKSIMRLAIACTEESPRDRINAIGVLAALKKIQIQLLAYCESM</sequence>
<dbReference type="EMBL" id="JBJUIK010000017">
    <property type="protein sequence ID" value="KAL3497703.1"/>
    <property type="molecule type" value="Genomic_DNA"/>
</dbReference>
<dbReference type="InterPro" id="IPR011009">
    <property type="entry name" value="Kinase-like_dom_sf"/>
</dbReference>
<dbReference type="PANTHER" id="PTHR48008:SF14">
    <property type="entry name" value="PROTEIN KINASE DOMAIN-CONTAINING PROTEIN"/>
    <property type="match status" value="1"/>
</dbReference>
<organism evidence="3 4">
    <name type="scientific">Cinchona calisaya</name>
    <dbReference type="NCBI Taxonomy" id="153742"/>
    <lineage>
        <taxon>Eukaryota</taxon>
        <taxon>Viridiplantae</taxon>
        <taxon>Streptophyta</taxon>
        <taxon>Embryophyta</taxon>
        <taxon>Tracheophyta</taxon>
        <taxon>Spermatophyta</taxon>
        <taxon>Magnoliopsida</taxon>
        <taxon>eudicotyledons</taxon>
        <taxon>Gunneridae</taxon>
        <taxon>Pentapetalae</taxon>
        <taxon>asterids</taxon>
        <taxon>lamiids</taxon>
        <taxon>Gentianales</taxon>
        <taxon>Rubiaceae</taxon>
        <taxon>Cinchonoideae</taxon>
        <taxon>Cinchoneae</taxon>
        <taxon>Cinchona</taxon>
    </lineage>
</organism>
<feature type="domain" description="Protein kinase" evidence="2">
    <location>
        <begin position="1"/>
        <end position="147"/>
    </location>
</feature>
<gene>
    <name evidence="3" type="ORF">ACH5RR_040435</name>
</gene>
<dbReference type="InterPro" id="IPR000719">
    <property type="entry name" value="Prot_kinase_dom"/>
</dbReference>
<dbReference type="AlphaFoldDB" id="A0ABD2XW38"/>
<keyword evidence="4" id="KW-1185">Reference proteome</keyword>
<evidence type="ECO:0000313" key="4">
    <source>
        <dbReference type="Proteomes" id="UP001630127"/>
    </source>
</evidence>
<accession>A0ABD2XW38</accession>
<name>A0ABD2XW38_9GENT</name>